<dbReference type="GO" id="GO:0005509">
    <property type="term" value="F:calcium ion binding"/>
    <property type="evidence" value="ECO:0007669"/>
    <property type="project" value="UniProtKB-UniRule"/>
</dbReference>
<dbReference type="PROSITE" id="PS01186">
    <property type="entry name" value="EGF_2"/>
    <property type="match status" value="1"/>
</dbReference>
<evidence type="ECO:0000256" key="4">
    <source>
        <dbReference type="ARBA" id="ARBA00022723"/>
    </source>
</evidence>
<dbReference type="Gene3D" id="2.60.40.60">
    <property type="entry name" value="Cadherins"/>
    <property type="match status" value="20"/>
</dbReference>
<dbReference type="Proteomes" id="UP000038045">
    <property type="component" value="Unplaced"/>
</dbReference>
<keyword evidence="2" id="KW-1003">Cell membrane</keyword>
<feature type="domain" description="Cadherin" evidence="18">
    <location>
        <begin position="1839"/>
        <end position="2030"/>
    </location>
</feature>
<dbReference type="SMART" id="SM00179">
    <property type="entry name" value="EGF_CA"/>
    <property type="match status" value="2"/>
</dbReference>
<evidence type="ECO:0000256" key="14">
    <source>
        <dbReference type="PROSITE-ProRule" id="PRU00076"/>
    </source>
</evidence>
<dbReference type="GO" id="GO:0005886">
    <property type="term" value="C:plasma membrane"/>
    <property type="evidence" value="ECO:0007669"/>
    <property type="project" value="UniProtKB-SubCell"/>
</dbReference>
<organism evidence="19 20">
    <name type="scientific">Parastrongyloides trichosuri</name>
    <name type="common">Possum-specific nematode worm</name>
    <dbReference type="NCBI Taxonomy" id="131310"/>
    <lineage>
        <taxon>Eukaryota</taxon>
        <taxon>Metazoa</taxon>
        <taxon>Ecdysozoa</taxon>
        <taxon>Nematoda</taxon>
        <taxon>Chromadorea</taxon>
        <taxon>Rhabditida</taxon>
        <taxon>Tylenchina</taxon>
        <taxon>Panagrolaimomorpha</taxon>
        <taxon>Strongyloidoidea</taxon>
        <taxon>Strongyloididae</taxon>
        <taxon>Parastrongyloides</taxon>
    </lineage>
</organism>
<feature type="domain" description="EGF-like" evidence="17">
    <location>
        <begin position="3407"/>
        <end position="3445"/>
    </location>
</feature>
<dbReference type="SUPFAM" id="SSF57196">
    <property type="entry name" value="EGF/Laminin"/>
    <property type="match status" value="2"/>
</dbReference>
<dbReference type="InterPro" id="IPR000742">
    <property type="entry name" value="EGF"/>
</dbReference>
<dbReference type="PROSITE" id="PS00010">
    <property type="entry name" value="ASX_HYDROXYL"/>
    <property type="match status" value="1"/>
</dbReference>
<reference evidence="20" key="1">
    <citation type="submission" date="2017-02" db="UniProtKB">
        <authorList>
            <consortium name="WormBaseParasite"/>
        </authorList>
    </citation>
    <scope>IDENTIFICATION</scope>
</reference>
<keyword evidence="4" id="KW-0479">Metal-binding</keyword>
<evidence type="ECO:0000259" key="16">
    <source>
        <dbReference type="PROSITE" id="PS50025"/>
    </source>
</evidence>
<feature type="domain" description="Cadherin" evidence="18">
    <location>
        <begin position="2567"/>
        <end position="2619"/>
    </location>
</feature>
<feature type="domain" description="Cadherin" evidence="18">
    <location>
        <begin position="2136"/>
        <end position="2246"/>
    </location>
</feature>
<feature type="domain" description="Cadherin" evidence="18">
    <location>
        <begin position="1643"/>
        <end position="1732"/>
    </location>
</feature>
<keyword evidence="8" id="KW-0130">Cell adhesion</keyword>
<feature type="domain" description="Laminin G" evidence="16">
    <location>
        <begin position="3485"/>
        <end position="3679"/>
    </location>
</feature>
<dbReference type="PANTHER" id="PTHR24026:SF126">
    <property type="entry name" value="PROTOCADHERIN FAT 4"/>
    <property type="match status" value="1"/>
</dbReference>
<dbReference type="InterPro" id="IPR015919">
    <property type="entry name" value="Cadherin-like_sf"/>
</dbReference>
<evidence type="ECO:0000256" key="15">
    <source>
        <dbReference type="SAM" id="Phobius"/>
    </source>
</evidence>
<evidence type="ECO:0000256" key="13">
    <source>
        <dbReference type="PROSITE-ProRule" id="PRU00043"/>
    </source>
</evidence>
<dbReference type="Pfam" id="PF00054">
    <property type="entry name" value="Laminin_G_1"/>
    <property type="match status" value="1"/>
</dbReference>
<dbReference type="GO" id="GO:0007156">
    <property type="term" value="P:homophilic cell adhesion via plasma membrane adhesion molecules"/>
    <property type="evidence" value="ECO:0007669"/>
    <property type="project" value="InterPro"/>
</dbReference>
<keyword evidence="11 14" id="KW-1015">Disulfide bond</keyword>
<feature type="domain" description="Cadherin" evidence="18">
    <location>
        <begin position="1733"/>
        <end position="1838"/>
    </location>
</feature>
<feature type="domain" description="Cadherin" evidence="18">
    <location>
        <begin position="1214"/>
        <end position="1304"/>
    </location>
</feature>
<evidence type="ECO:0000256" key="1">
    <source>
        <dbReference type="ARBA" id="ARBA00004251"/>
    </source>
</evidence>
<keyword evidence="5" id="KW-0732">Signal</keyword>
<dbReference type="SMART" id="SM00112">
    <property type="entry name" value="CA"/>
    <property type="match status" value="18"/>
</dbReference>
<keyword evidence="9 15" id="KW-1133">Transmembrane helix</keyword>
<feature type="domain" description="Laminin G" evidence="16">
    <location>
        <begin position="3770"/>
        <end position="3953"/>
    </location>
</feature>
<keyword evidence="6" id="KW-0677">Repeat</keyword>
<dbReference type="PROSITE" id="PS50026">
    <property type="entry name" value="EGF_3"/>
    <property type="match status" value="2"/>
</dbReference>
<dbReference type="FunFam" id="2.60.40.60:FF:000123">
    <property type="entry name" value="Protocadherin beta 4"/>
    <property type="match status" value="1"/>
</dbReference>
<keyword evidence="14" id="KW-0245">EGF-like domain</keyword>
<evidence type="ECO:0000256" key="2">
    <source>
        <dbReference type="ARBA" id="ARBA00022475"/>
    </source>
</evidence>
<feature type="domain" description="Cadherin" evidence="18">
    <location>
        <begin position="2451"/>
        <end position="2553"/>
    </location>
</feature>
<evidence type="ECO:0000256" key="5">
    <source>
        <dbReference type="ARBA" id="ARBA00022729"/>
    </source>
</evidence>
<evidence type="ECO:0000313" key="20">
    <source>
        <dbReference type="WBParaSite" id="PTRK_0000937700.1"/>
    </source>
</evidence>
<dbReference type="PROSITE" id="PS00232">
    <property type="entry name" value="CADHERIN_1"/>
    <property type="match status" value="7"/>
</dbReference>
<feature type="domain" description="Cadherin" evidence="18">
    <location>
        <begin position="39"/>
        <end position="152"/>
    </location>
</feature>
<keyword evidence="7 13" id="KW-0106">Calcium</keyword>
<evidence type="ECO:0000256" key="9">
    <source>
        <dbReference type="ARBA" id="ARBA00022989"/>
    </source>
</evidence>
<dbReference type="PROSITE" id="PS01187">
    <property type="entry name" value="EGF_CA"/>
    <property type="match status" value="1"/>
</dbReference>
<feature type="disulfide bond" evidence="14">
    <location>
        <begin position="3395"/>
        <end position="3404"/>
    </location>
</feature>
<comment type="caution">
    <text evidence="14">Lacks conserved residue(s) required for the propagation of feature annotation.</text>
</comment>
<evidence type="ECO:0000256" key="10">
    <source>
        <dbReference type="ARBA" id="ARBA00023136"/>
    </source>
</evidence>
<evidence type="ECO:0000259" key="18">
    <source>
        <dbReference type="PROSITE" id="PS50268"/>
    </source>
</evidence>
<feature type="disulfide bond" evidence="14">
    <location>
        <begin position="3435"/>
        <end position="3444"/>
    </location>
</feature>
<dbReference type="InterPro" id="IPR001881">
    <property type="entry name" value="EGF-like_Ca-bd_dom"/>
</dbReference>
<sequence>MVFKDKNNIFRIIIVTQPSSLITVNVKINDIDDNRPIFNEKFKNISILENTPLDSKIILPTAHDMDDGENGRIKKYYIESNEKYIPFELSRSTIEGEEDILYLVIKNILDREKQSIYNFSLIATGSYKNKIIETKLPITIHITDVNDNAPIFTKTNYTITLTSQIRKDNIIGKVEAIDEDEGENGKVKYKLNSNSFEINENTGEIKLSKDKVNCSNSCILIIEASDNGSEVLRSRTFVTVKSFEENLHVPEISFRLYPPGIDFGNVLENATLGSTIAVLTIKDDDKGVNGDTSIKIINGNEKDYFYLEKGRNFGILRVNENWVKVNKKKRKFKTNEKFTLTFEASDSGVPSKKSTKELNIFIRPSEDIPPVLAQSIIKTKINEDEEIGVFIGRVIPDNRKEILEYTIVNKNENNYNDYFYLNKESGYIFLKKKIDKKLKKDFSLEISVKKQAPYITSSICRIDVTIIEVNNKPKFEKNIWKFNIPQNATKDYVIGRVKASDDDSNENGIIRYEIYDPTSILKKIFSINVRTGDISVINNELFKDIKKYSLTIIAKDKGKDPKEDRCYVIITIDDKNDSEPYFEVINNYKGIKLHEFPDTILYKMVGNSNNKGKLSYHLINNDYNDILELNHKTGEIILKKKINDKFKVGDAFIVEVGIKDNYDNYGKENAKIIFEIINDDENLNAFKSNNVWEYFIDDFVKVNDIIGKIHVVSGFDDNFEILNCNNFIEIDKNNGELVFKNIFEKEKIICIIKLGKATKEVHFKRNRTGIVRLSDKITSDINQIQSLISIYTINNHKKPIKRLKLKVLLQNRREEEKRYDFLHLSIEENSPIGTIVGEIMTNRKVGWRFNNTTFDGTKKISILSNGSIIITGIIDREKETSLEEIFTNGIEIIKVYVTIIDVNDNYPTCDSNQKFVVSNKLETFSTIGFIKCNDNDFGINSILTYKLLSHSEIFFIDSFNGEIKNLKKIIDKENKILVEVKDLGGLKIKTEIIVTTNEDKNEEVIFDNNYYYWDMNIIDSIKVKAKGNITYKLGNYANLFNISKTGRIKLKEKKYLLPITTYNLTVNALLYGDTKIIGSTFVLIEPLKEMKIKPIFKEFQSPIKVDDNISPGSIITKIEASVYDERISTVSLDNILYTISGEDNYNGTFYIDLYSGEIILTKYLSKLIKNMYILKIKAVGGNGMISEKEVKIQVENGYNKKRKEINFDFISDVFSIEENNIENSFVGELKFIDENMDVEINLLFDTTLNNYFEIRNRKIFIKKSIDREEYDKVGLLIEIRKDLMLLRKWIYIKIEDKNDNYPECNGINSVIITKLPLTVSLPCYDNDYDINSSLGYSMVESKEMNKYKNIISIDENGDIIIDKKFSKMDFKEKPSYISLNVFDRAFDSKNGFIVHDNLRKVTQRQVALIKWKENDTFKFVKNNYVINIEDYHNIGDIIGKIEATMECFIFIVEQLIDGVNVNNKNYFDISDEGNIKLRRKIENSIKLFKLKLVGVTRNGYTATVDVIIKIDTDKYILNFEKISLPKIVTFTIDDEYSIGDVVGNVSKLLFSRNVNNLLQFSWKDYEKNNEMGEMFEINKNTGIITLKKKINVNRTNIYCSVIKISITSVEDIDLSIPISINIENNVTKKPKVRSCISNEKYFIREDAPIDTVIGKINVEEVEGEKYFYEIINSPKNVKIDDETGILYVNDLFDHEKESFYKMKISVKNKLNASTTCDTYLFIEDINDNKPQIINKDMIIDVDEDTKVGEKIFTLDIFDLDSDSYFNYKISPKSNPYGIFNINQDDGSIVLEKNLDYEKDKEHEIEIIVYDNIFPNIVNYVKGTLTIIVNNVNDNSPTFDSDMSTFFIEKTKMKGDLIGIINAIDKDEDYGGMVHYRIIHDTLPGNEFYIDNVYGYLYLNSGNITKNEINFIVEAYDNGDPMLSSTHKVKIIKEKVLAINDNEKEIIKIKVKENLPIGSLLGRLEKNINIIGYSSSSMCKYYYNTGGIFLNENLDYEVIQQFSCTIKTTDGNTLGQLIVEIEDINDNIPIFYESNKEVFISENLLDLPIKITRMNVFDNDKNMNSMIQYSLIEGDLEYFSINSTNGDIYLKKSLDREEKNKHILKIAAFDSGIVANKNYGFVYVNVIDVNDNEPKFLKPLYYIKIEENNKPIDNLIQVTAIDEDESENSFIVYKIKNDESDFIGTFPFTINSKTGQISLIKSLDYEDKMKWNFTVIAEDSGIYNVLSSQVSVIIEVKNTEDRVGPIIRNTLFDVYIKENTKRDNIIYTIDAVENVGNKIYKSDGLKYFITDIDSQYFYVDEYGIIYLKDNLEEGKNNYDITFIVQDSALNNSTNKLSIYIATQSKFAKLLPLMKSRIALKEDSKDVDVLKIVGNNNGNEDSVIRYYIASGDSNNDFYIDSFTGVLSVKKLNREISTGYNLIIGVSLSNFIAYPSYERIQIHVIDVNDKPRFVLPIYEVEVEENIVVPRSLLIVNAIDNDSNDFNIITYSIISGNEDNEFSINNKTGEIIMVKSPDAEVKNKYVLRIEAKDNDNLSDETTMLLTIKDLNDNSPKFTRLFSPEIFENNEIDSKTGELKALKLLDRENINEYKLKVTSKDDFWQISTTFLVTVKDRNDNGPIFDNNSIVIKFNGNESFGDVLTQIKATDNDEGINGKITYRINHNLIDNIYIEPSSGKILFMKHLDKNENKKIIQVVASDMGEPVNESKMDIVIIQDNISTKSKLKNRDGMKNFENMEYLTIPMWENEKNNTKIIEFVEKVSILSISCPKHSNGICEKQNIFEIKNQSLYLIGNLDYETENEYIFRIKKNEGKIILKIEVLDVNEYIPIIIENNNTNVISKYSKENTIISLLESIDLDYGNGGNKYFYINTDKNNYGVNIDKNIGSIFIGKDSNLLSVNDDYIEFDVFVKNGKLDRRVPKQGNVKVKLSNDSPSPVFDKNEYKIIINYEDIVNSGKLIEFNFANYNYGDYIYSIYSKDKNYDNILCIDKKEGYIFICKDFKMNPIKKIDGKKFRYLITISENKGKRNKKEILRSKAVVVLKVNKKNEKMKKLISYINNGLEPNNNIAIVNIRKGEKVEIEDGNMKELFIIDENQKVLKNKKMIKRHTNELNYMVVPLKYTNVFGKIRKEILYLNVEDIKEDKDKIIVKEIIIQDSPEIINLGIYEKLPCLINYANIKNELDECSIELVKLEEMKNLMVIQNNISYKIDISRYDSYPTNGVWVQIKTIGSKEVGKILYKLQKKINDMKVKVISERYYKNNEIDKKTIFISIIDTFNKIINTIETKKIIKKFINDNRMDEKIKILNEDDCKEHCNEKTCKNELISIKSYKSYSYLSLNWYIPISYVKYHCIDDITKSDDIKKCYRRPYYVSQIFKENNELEKSSNCLNGGYCDLKLEVCKCPEGYKGSYCEEDINECEIDKNICKNSGNCINVPGSYKCLCDNGDEKINCDNIKNITNNCHHCKYGKCLYNNDWYCSCDKGYYGEKCDKEIYSYKFSSFIEVDIKNEDIEEINFDFITKEENGVLLYSYSLEDNFDYMAVDIINGNIRLSLNRSVTNEMINEFIYTPINDGVWKRLQIVFTHSSIIINLKFCNDKGTECITCSDDICKKEIETIYGRFSLPSKAFYLGGIGKDEEILKRSSQVYSPEFVGCMKDVIINSSPLSDYNVVKENLINYCPLTMKEKNCKEDICGKFGKCEEEYNSYKCKCNGIFNSDSSCKDIIQPISLRNGQVAFELTNNARRILEFISYNSSVIKDLPSYPSKNIQRRRMIGGKFLDTFSFHNNDNVVSSNHFSKVLLENQKFEIDFKTNESDGVLLSIYMINSPKIYMLEINNDTLNYSVYDGVTNIYTIEILKEISKIHWHRITMITSTNSPNTISFKLNGEIIVKTMEDKFIPRFINKYISVLLIGAAKSTSFIPFKGCVRRLIINDYGYSMINNINNQKIDNIFNLKHLGDVKIGCNIKSLNDNECDDCENDIDSDLTKNNDFKSIIVIAIIFLIIFIFISVIYFYINRYQLRKHKKNIKKEKEKKKKKNETEISIFDNLENIPRTFVSYQNHGLSSFSSYEDIGNNNTLNIRNGLINQGYNSNTLHITNTIDVPPTLSITNLSHIYDAPLINRNSIIQSNIFPKDYYQNPTLEMDETSNNGTSEKRCRRLVTFSPTNGISYINDNNYNYPTNYYINDDDSGKNSPYL</sequence>
<feature type="domain" description="Cadherin" evidence="18">
    <location>
        <begin position="1097"/>
        <end position="1214"/>
    </location>
</feature>
<evidence type="ECO:0000256" key="8">
    <source>
        <dbReference type="ARBA" id="ARBA00022889"/>
    </source>
</evidence>
<feature type="domain" description="Cadherin" evidence="18">
    <location>
        <begin position="153"/>
        <end position="252"/>
    </location>
</feature>
<evidence type="ECO:0000256" key="3">
    <source>
        <dbReference type="ARBA" id="ARBA00022692"/>
    </source>
</evidence>
<accession>A0A0N4ZLK4</accession>
<dbReference type="SMART" id="SM00282">
    <property type="entry name" value="LamG"/>
    <property type="match status" value="2"/>
</dbReference>
<feature type="domain" description="Cadherin" evidence="18">
    <location>
        <begin position="2364"/>
        <end position="2450"/>
    </location>
</feature>
<dbReference type="WBParaSite" id="PTRK_0000937700.1">
    <property type="protein sequence ID" value="PTRK_0000937700.1"/>
    <property type="gene ID" value="PTRK_0000937700"/>
</dbReference>
<evidence type="ECO:0000259" key="17">
    <source>
        <dbReference type="PROSITE" id="PS50026"/>
    </source>
</evidence>
<dbReference type="InterPro" id="IPR000152">
    <property type="entry name" value="EGF-type_Asp/Asn_hydroxyl_site"/>
</dbReference>
<dbReference type="InterPro" id="IPR002126">
    <property type="entry name" value="Cadherin-like_dom"/>
</dbReference>
<keyword evidence="3 15" id="KW-0812">Transmembrane</keyword>
<keyword evidence="19" id="KW-1185">Reference proteome</keyword>
<keyword evidence="10 15" id="KW-0472">Membrane</keyword>
<dbReference type="SUPFAM" id="SSF49899">
    <property type="entry name" value="Concanavalin A-like lectins/glucanases"/>
    <property type="match status" value="2"/>
</dbReference>
<dbReference type="InterPro" id="IPR020894">
    <property type="entry name" value="Cadherin_CS"/>
</dbReference>
<dbReference type="InterPro" id="IPR001791">
    <property type="entry name" value="Laminin_G"/>
</dbReference>
<dbReference type="PROSITE" id="PS00022">
    <property type="entry name" value="EGF_1"/>
    <property type="match status" value="1"/>
</dbReference>
<feature type="transmembrane region" description="Helical" evidence="15">
    <location>
        <begin position="3983"/>
        <end position="4004"/>
    </location>
</feature>
<feature type="domain" description="Cadherin" evidence="18">
    <location>
        <begin position="2635"/>
        <end position="2730"/>
    </location>
</feature>
<dbReference type="FunFam" id="2.60.40.60:FF:000002">
    <property type="entry name" value="Protocadherin alpha 2"/>
    <property type="match status" value="1"/>
</dbReference>
<dbReference type="GO" id="GO:0009653">
    <property type="term" value="P:anatomical structure morphogenesis"/>
    <property type="evidence" value="ECO:0007669"/>
    <property type="project" value="UniProtKB-ARBA"/>
</dbReference>
<evidence type="ECO:0000256" key="12">
    <source>
        <dbReference type="ARBA" id="ARBA00023180"/>
    </source>
</evidence>
<evidence type="ECO:0000256" key="7">
    <source>
        <dbReference type="ARBA" id="ARBA00022837"/>
    </source>
</evidence>
<dbReference type="SMART" id="SM00181">
    <property type="entry name" value="EGF"/>
    <property type="match status" value="4"/>
</dbReference>
<dbReference type="InterPro" id="IPR018097">
    <property type="entry name" value="EGF_Ca-bd_CS"/>
</dbReference>
<feature type="domain" description="Cadherin" evidence="18">
    <location>
        <begin position="2031"/>
        <end position="2135"/>
    </location>
</feature>
<feature type="domain" description="EGF-like" evidence="17">
    <location>
        <begin position="3370"/>
        <end position="3405"/>
    </location>
</feature>
<dbReference type="SUPFAM" id="SSF49313">
    <property type="entry name" value="Cadherin-like"/>
    <property type="match status" value="16"/>
</dbReference>
<evidence type="ECO:0000256" key="11">
    <source>
        <dbReference type="ARBA" id="ARBA00023157"/>
    </source>
</evidence>
<dbReference type="CDD" id="cd11304">
    <property type="entry name" value="Cadherin_repeat"/>
    <property type="match status" value="16"/>
</dbReference>
<protein>
    <submittedName>
        <fullName evidence="20">Cadherin</fullName>
    </submittedName>
</protein>
<keyword evidence="12" id="KW-0325">Glycoprotein</keyword>
<feature type="domain" description="Cadherin" evidence="18">
    <location>
        <begin position="266"/>
        <end position="372"/>
    </location>
</feature>
<feature type="domain" description="Cadherin" evidence="18">
    <location>
        <begin position="476"/>
        <end position="582"/>
    </location>
</feature>
<dbReference type="Gene3D" id="2.60.120.200">
    <property type="match status" value="2"/>
</dbReference>
<dbReference type="Pfam" id="PF00028">
    <property type="entry name" value="Cadherin"/>
    <property type="match status" value="8"/>
</dbReference>
<dbReference type="PANTHER" id="PTHR24026">
    <property type="entry name" value="FAT ATYPICAL CADHERIN-RELATED"/>
    <property type="match status" value="1"/>
</dbReference>
<dbReference type="FunFam" id="2.60.40.60:FF:000015">
    <property type="entry name" value="FAT atypical cadherin 1"/>
    <property type="match status" value="2"/>
</dbReference>
<dbReference type="PRINTS" id="PR00205">
    <property type="entry name" value="CADHERIN"/>
</dbReference>
<dbReference type="PROSITE" id="PS50268">
    <property type="entry name" value="CADHERIN_2"/>
    <property type="match status" value="16"/>
</dbReference>
<dbReference type="CDD" id="cd00110">
    <property type="entry name" value="LamG"/>
    <property type="match status" value="2"/>
</dbReference>
<name>A0A0N4ZLK4_PARTI</name>
<dbReference type="Pfam" id="PF02210">
    <property type="entry name" value="Laminin_G_2"/>
    <property type="match status" value="1"/>
</dbReference>
<evidence type="ECO:0000256" key="6">
    <source>
        <dbReference type="ARBA" id="ARBA00022737"/>
    </source>
</evidence>
<dbReference type="STRING" id="131310.A0A0N4ZLK4"/>
<feature type="domain" description="Cadherin" evidence="18">
    <location>
        <begin position="373"/>
        <end position="475"/>
    </location>
</feature>
<proteinExistence type="predicted"/>
<dbReference type="InterPro" id="IPR013320">
    <property type="entry name" value="ConA-like_dom_sf"/>
</dbReference>
<dbReference type="PROSITE" id="PS50025">
    <property type="entry name" value="LAM_G_DOMAIN"/>
    <property type="match status" value="2"/>
</dbReference>
<comment type="subcellular location">
    <subcellularLocation>
        <location evidence="1">Cell membrane</location>
        <topology evidence="1">Single-pass type I membrane protein</topology>
    </subcellularLocation>
</comment>
<evidence type="ECO:0000313" key="19">
    <source>
        <dbReference type="Proteomes" id="UP000038045"/>
    </source>
</evidence>
<dbReference type="CDD" id="cd00054">
    <property type="entry name" value="EGF_CA"/>
    <property type="match status" value="1"/>
</dbReference>
<dbReference type="Gene3D" id="2.10.25.10">
    <property type="entry name" value="Laminin"/>
    <property type="match status" value="2"/>
</dbReference>